<evidence type="ECO:0000313" key="2">
    <source>
        <dbReference type="EMBL" id="GAL18856.1"/>
    </source>
</evidence>
<reference evidence="2 3" key="1">
    <citation type="submission" date="2014-09" db="EMBL/GenBank/DDBJ databases">
        <title>Vibrio maritimus JCM 19235. (C45) whole genome shotgun sequence.</title>
        <authorList>
            <person name="Sawabe T."/>
            <person name="Meirelles P."/>
            <person name="Nakanishi M."/>
            <person name="Sayaka M."/>
            <person name="Hattori M."/>
            <person name="Ohkuma M."/>
        </authorList>
    </citation>
    <scope>NUCLEOTIDE SEQUENCE [LARGE SCALE GENOMIC DNA]</scope>
    <source>
        <strain evidence="3">JCM19235</strain>
    </source>
</reference>
<dbReference type="Proteomes" id="UP000029228">
    <property type="component" value="Unassembled WGS sequence"/>
</dbReference>
<comment type="caution">
    <text evidence="2">The sequence shown here is derived from an EMBL/GenBank/DDBJ whole genome shotgun (WGS) entry which is preliminary data.</text>
</comment>
<evidence type="ECO:0000256" key="1">
    <source>
        <dbReference type="SAM" id="Phobius"/>
    </source>
</evidence>
<feature type="transmembrane region" description="Helical" evidence="1">
    <location>
        <begin position="105"/>
        <end position="130"/>
    </location>
</feature>
<reference evidence="2 3" key="2">
    <citation type="submission" date="2014-09" db="EMBL/GenBank/DDBJ databases">
        <authorList>
            <consortium name="NBRP consortium"/>
            <person name="Sawabe T."/>
            <person name="Meirelles P."/>
            <person name="Nakanishi M."/>
            <person name="Sayaka M."/>
            <person name="Hattori M."/>
            <person name="Ohkuma M."/>
        </authorList>
    </citation>
    <scope>NUCLEOTIDE SEQUENCE [LARGE SCALE GENOMIC DNA]</scope>
    <source>
        <strain evidence="3">JCM19235</strain>
    </source>
</reference>
<dbReference type="OrthoDB" id="9844835at2"/>
<keyword evidence="3" id="KW-1185">Reference proteome</keyword>
<feature type="transmembrane region" description="Helical" evidence="1">
    <location>
        <begin position="72"/>
        <end position="93"/>
    </location>
</feature>
<keyword evidence="1" id="KW-1133">Transmembrane helix</keyword>
<dbReference type="AlphaFoldDB" id="A0A090RU87"/>
<sequence>MSNQRKKFGLLVSVTFSLAMNISFLKFYGQPFSWVSWLMQLPLTIPAGALAGIACSMLVNKFASHWSQGLKGFLFSVVMSIVMSCIMTPFALIPRVGFDSGMIASASFIGVFVGIIVAYLVVPACHLVVYKRWAMPEL</sequence>
<keyword evidence="1" id="KW-0812">Transmembrane</keyword>
<organism evidence="2 3">
    <name type="scientific">Vibrio maritimus</name>
    <dbReference type="NCBI Taxonomy" id="990268"/>
    <lineage>
        <taxon>Bacteria</taxon>
        <taxon>Pseudomonadati</taxon>
        <taxon>Pseudomonadota</taxon>
        <taxon>Gammaproteobacteria</taxon>
        <taxon>Vibrionales</taxon>
        <taxon>Vibrionaceae</taxon>
        <taxon>Vibrio</taxon>
    </lineage>
</organism>
<evidence type="ECO:0000313" key="3">
    <source>
        <dbReference type="Proteomes" id="UP000029228"/>
    </source>
</evidence>
<protein>
    <submittedName>
        <fullName evidence="2">Uncharacterized protein</fullName>
    </submittedName>
</protein>
<name>A0A090RU87_9VIBR</name>
<dbReference type="EMBL" id="BBMR01000003">
    <property type="protein sequence ID" value="GAL18856.1"/>
    <property type="molecule type" value="Genomic_DNA"/>
</dbReference>
<gene>
    <name evidence="2" type="ORF">JCM19235_2279</name>
</gene>
<accession>A0A090RU87</accession>
<dbReference type="STRING" id="990268.JCM19235_2279"/>
<feature type="transmembrane region" description="Helical" evidence="1">
    <location>
        <begin position="37"/>
        <end position="60"/>
    </location>
</feature>
<keyword evidence="1" id="KW-0472">Membrane</keyword>
<proteinExistence type="predicted"/>